<organism evidence="12 13">
    <name type="scientific">Stagnimonas aquatica</name>
    <dbReference type="NCBI Taxonomy" id="2689987"/>
    <lineage>
        <taxon>Bacteria</taxon>
        <taxon>Pseudomonadati</taxon>
        <taxon>Pseudomonadota</taxon>
        <taxon>Gammaproteobacteria</taxon>
        <taxon>Nevskiales</taxon>
        <taxon>Nevskiaceae</taxon>
        <taxon>Stagnimonas</taxon>
    </lineage>
</organism>
<dbReference type="GO" id="GO:0009432">
    <property type="term" value="P:SOS response"/>
    <property type="evidence" value="ECO:0007669"/>
    <property type="project" value="UniProtKB-ARBA"/>
</dbReference>
<evidence type="ECO:0000256" key="5">
    <source>
        <dbReference type="ARBA" id="ARBA00022763"/>
    </source>
</evidence>
<proteinExistence type="inferred from homology"/>
<keyword evidence="10" id="KW-0175">Coiled coil</keyword>
<dbReference type="Proteomes" id="UP000282106">
    <property type="component" value="Unassembled WGS sequence"/>
</dbReference>
<name>A0A3N0VDW1_9GAMM</name>
<evidence type="ECO:0000256" key="7">
    <source>
        <dbReference type="ARBA" id="ARBA00023204"/>
    </source>
</evidence>
<evidence type="ECO:0000256" key="9">
    <source>
        <dbReference type="PIRNR" id="PIRNR003128"/>
    </source>
</evidence>
<evidence type="ECO:0000313" key="12">
    <source>
        <dbReference type="EMBL" id="ROH90967.1"/>
    </source>
</evidence>
<dbReference type="EMBL" id="RJVO01000003">
    <property type="protein sequence ID" value="ROH90967.1"/>
    <property type="molecule type" value="Genomic_DNA"/>
</dbReference>
<evidence type="ECO:0000256" key="3">
    <source>
        <dbReference type="ARBA" id="ARBA00021315"/>
    </source>
</evidence>
<evidence type="ECO:0000256" key="10">
    <source>
        <dbReference type="SAM" id="Coils"/>
    </source>
</evidence>
<dbReference type="CDD" id="cd03241">
    <property type="entry name" value="ABC_RecN"/>
    <property type="match status" value="2"/>
</dbReference>
<evidence type="ECO:0000256" key="8">
    <source>
        <dbReference type="ARBA" id="ARBA00033408"/>
    </source>
</evidence>
<dbReference type="PANTHER" id="PTHR11059">
    <property type="entry name" value="DNA REPAIR PROTEIN RECN"/>
    <property type="match status" value="1"/>
</dbReference>
<feature type="domain" description="RecF/RecN/SMC N-terminal" evidence="11">
    <location>
        <begin position="2"/>
        <end position="513"/>
    </location>
</feature>
<accession>A0A3N0VDW1</accession>
<dbReference type="NCBIfam" id="NF008121">
    <property type="entry name" value="PRK10869.1"/>
    <property type="match status" value="1"/>
</dbReference>
<dbReference type="Pfam" id="PF02463">
    <property type="entry name" value="SMC_N"/>
    <property type="match status" value="1"/>
</dbReference>
<dbReference type="Gene3D" id="3.40.50.300">
    <property type="entry name" value="P-loop containing nucleotide triphosphate hydrolases"/>
    <property type="match status" value="2"/>
</dbReference>
<dbReference type="PANTHER" id="PTHR11059:SF0">
    <property type="entry name" value="DNA REPAIR PROTEIN RECN"/>
    <property type="match status" value="1"/>
</dbReference>
<keyword evidence="6" id="KW-0067">ATP-binding</keyword>
<reference evidence="12 13" key="1">
    <citation type="submission" date="2018-10" db="EMBL/GenBank/DDBJ databases">
        <authorList>
            <person name="Chen W.-M."/>
        </authorList>
    </citation>
    <scope>NUCLEOTIDE SEQUENCE [LARGE SCALE GENOMIC DNA]</scope>
    <source>
        <strain evidence="12 13">THS-13</strain>
    </source>
</reference>
<evidence type="ECO:0000256" key="2">
    <source>
        <dbReference type="ARBA" id="ARBA00009441"/>
    </source>
</evidence>
<dbReference type="InterPro" id="IPR003395">
    <property type="entry name" value="RecF/RecN/SMC_N"/>
</dbReference>
<dbReference type="GO" id="GO:0006310">
    <property type="term" value="P:DNA recombination"/>
    <property type="evidence" value="ECO:0007669"/>
    <property type="project" value="InterPro"/>
</dbReference>
<dbReference type="InterPro" id="IPR004604">
    <property type="entry name" value="DNA_recomb/repair_RecN"/>
</dbReference>
<dbReference type="FunFam" id="3.40.50.300:FF:000319">
    <property type="entry name" value="DNA repair protein RecN"/>
    <property type="match status" value="1"/>
</dbReference>
<dbReference type="FunFam" id="3.40.50.300:FF:000356">
    <property type="entry name" value="DNA repair protein RecN"/>
    <property type="match status" value="1"/>
</dbReference>
<dbReference type="GO" id="GO:0006281">
    <property type="term" value="P:DNA repair"/>
    <property type="evidence" value="ECO:0007669"/>
    <property type="project" value="UniProtKB-KW"/>
</dbReference>
<evidence type="ECO:0000256" key="4">
    <source>
        <dbReference type="ARBA" id="ARBA00022741"/>
    </source>
</evidence>
<dbReference type="SUPFAM" id="SSF52540">
    <property type="entry name" value="P-loop containing nucleoside triphosphate hydrolases"/>
    <property type="match status" value="2"/>
</dbReference>
<dbReference type="RefSeq" id="WP_123211422.1">
    <property type="nucleotide sequence ID" value="NZ_RJVO01000003.1"/>
</dbReference>
<dbReference type="PIRSF" id="PIRSF003128">
    <property type="entry name" value="RecN"/>
    <property type="match status" value="1"/>
</dbReference>
<evidence type="ECO:0000313" key="13">
    <source>
        <dbReference type="Proteomes" id="UP000282106"/>
    </source>
</evidence>
<evidence type="ECO:0000256" key="1">
    <source>
        <dbReference type="ARBA" id="ARBA00003618"/>
    </source>
</evidence>
<comment type="caution">
    <text evidence="12">The sequence shown here is derived from an EMBL/GenBank/DDBJ whole genome shotgun (WGS) entry which is preliminary data.</text>
</comment>
<protein>
    <recommendedName>
        <fullName evidence="3 9">DNA repair protein RecN</fullName>
    </recommendedName>
    <alternativeName>
        <fullName evidence="8 9">Recombination protein N</fullName>
    </alternativeName>
</protein>
<comment type="function">
    <text evidence="1 9">May be involved in recombinational repair of damaged DNA.</text>
</comment>
<keyword evidence="13" id="KW-1185">Reference proteome</keyword>
<dbReference type="GO" id="GO:0005524">
    <property type="term" value="F:ATP binding"/>
    <property type="evidence" value="ECO:0007669"/>
    <property type="project" value="UniProtKB-KW"/>
</dbReference>
<dbReference type="GO" id="GO:0043590">
    <property type="term" value="C:bacterial nucleoid"/>
    <property type="evidence" value="ECO:0007669"/>
    <property type="project" value="TreeGrafter"/>
</dbReference>
<evidence type="ECO:0000256" key="6">
    <source>
        <dbReference type="ARBA" id="ARBA00022840"/>
    </source>
</evidence>
<dbReference type="NCBIfam" id="TIGR00634">
    <property type="entry name" value="recN"/>
    <property type="match status" value="1"/>
</dbReference>
<dbReference type="FunCoup" id="A0A3N0VDW1">
    <property type="interactions" value="462"/>
</dbReference>
<keyword evidence="5 9" id="KW-0227">DNA damage</keyword>
<keyword evidence="4" id="KW-0547">Nucleotide-binding</keyword>
<sequence>MLRQLQIRNLAIIDEAQLDFAAGFTVLTGETGAGKSILLDALGLVLGTRADPALVRQGSDKAEISAEFDLSDSTAARDWLAEHELLDADDGQLCLIRRVVHAEGRTRAFVNGQAVNAGPLRELGEQLVELFGQNESQTLLKPEVQRGLLDDYGDHGTELAAVRAAAGAVQQGEQAIAAARAAASRDPAQLDYLRHQVQELEALNLREGELEELEAEHRRLANAGRLIEDGNRAQELLYGGEAAIYDQLSSASDLLAGLAGLEPGFAEAENLAAAAQAQVREAADQIQRLLDRLELDPEALERCERRLSALHDLARKHRIRLSELPAHQAGLRAELDALEHAAGGLDALLATQAGLIARYRAAATQLSAARRKAAGAFGAAVTAVVRQLGMANARFEVAVDAAAGERVRSHGDDEVRFDFSANAGQAPRPLSKVASGGELSRVSLAIQVCSQTARGGGVATMIFDEVDAGIGGGVAEVVGQKLRELGGQRQVLCVTHLAQVAAQGRQHLGIRKEVSDGQTYTRVRPLEKDARTLELARMLGGQDITAATQALARDLLKRAG</sequence>
<dbReference type="InterPro" id="IPR027417">
    <property type="entry name" value="P-loop_NTPase"/>
</dbReference>
<feature type="coiled-coil region" evidence="10">
    <location>
        <begin position="265"/>
        <end position="296"/>
    </location>
</feature>
<keyword evidence="7 9" id="KW-0234">DNA repair</keyword>
<dbReference type="AlphaFoldDB" id="A0A3N0VDW1"/>
<dbReference type="InParanoid" id="A0A3N0VDW1"/>
<gene>
    <name evidence="12" type="primary">recN</name>
    <name evidence="12" type="ORF">ED208_08310</name>
</gene>
<evidence type="ECO:0000259" key="11">
    <source>
        <dbReference type="Pfam" id="PF02463"/>
    </source>
</evidence>
<comment type="similarity">
    <text evidence="2 9">Belongs to the RecN family.</text>
</comment>